<proteinExistence type="predicted"/>
<sequence length="506" mass="57255">MYTKTDILARSDTIGNAHQAGLCATVQCCVLGAEAPPDSLIVSVPIHPGYEDQPRNIDLDIDQYLENAGPMVGVRALNTVGVCLEQYPHGAPRRQKYSWSIFYVNQSNPLRPRNRMYDSLKVETAATWPLRSVYSNIVVVKSTREGRVCNVEEKDRSLIEMLVYSFPTHTDDALDMQLHRRRGLISSISDRVPCLFLIPPMQSPVQPHPIYHGDVLMNMVPHFHWANLVMLLNFPFPGPELAEKEMRLRIFEALKTFIPPSDIPEFFDVLDLCEGAVVGSCFPGRLSKSKPFDLNVALGHDREDPMNSFLSRLGFQSTVQDPVKEICGDSVGRVEVYRKRIGTKVVQITALVSKAEALSVVLRSPFTGQMNALTSTTIGSYYPRLMFRNESLCLEGFDLSKLPPTIRPPTFALFPDNSHWTNACGVYCPATWRKTYNDRGLARYRWSVRSQTAGPAPLWGMPPDVDPRHEQLWKGELLSWKMRRRCANPHCPNMVLYDSRQQFLLS</sequence>
<keyword evidence="2" id="KW-1185">Reference proteome</keyword>
<evidence type="ECO:0000313" key="2">
    <source>
        <dbReference type="Proteomes" id="UP000521943"/>
    </source>
</evidence>
<evidence type="ECO:0000313" key="1">
    <source>
        <dbReference type="EMBL" id="KAF6752797.1"/>
    </source>
</evidence>
<gene>
    <name evidence="1" type="ORF">DFP72DRAFT_849572</name>
</gene>
<protein>
    <submittedName>
        <fullName evidence="1">Uncharacterized protein</fullName>
    </submittedName>
</protein>
<dbReference type="OrthoDB" id="3054083at2759"/>
<dbReference type="EMBL" id="JACGCI010000042">
    <property type="protein sequence ID" value="KAF6752797.1"/>
    <property type="molecule type" value="Genomic_DNA"/>
</dbReference>
<reference evidence="1 2" key="1">
    <citation type="submission" date="2020-07" db="EMBL/GenBank/DDBJ databases">
        <title>Comparative genomics of pyrophilous fungi reveals a link between fire events and developmental genes.</title>
        <authorList>
            <consortium name="DOE Joint Genome Institute"/>
            <person name="Steindorff A.S."/>
            <person name="Carver A."/>
            <person name="Calhoun S."/>
            <person name="Stillman K."/>
            <person name="Liu H."/>
            <person name="Lipzen A."/>
            <person name="Pangilinan J."/>
            <person name="Labutti K."/>
            <person name="Bruns T.D."/>
            <person name="Grigoriev I.V."/>
        </authorList>
    </citation>
    <scope>NUCLEOTIDE SEQUENCE [LARGE SCALE GENOMIC DNA]</scope>
    <source>
        <strain evidence="1 2">CBS 144469</strain>
    </source>
</reference>
<dbReference type="Proteomes" id="UP000521943">
    <property type="component" value="Unassembled WGS sequence"/>
</dbReference>
<comment type="caution">
    <text evidence="1">The sequence shown here is derived from an EMBL/GenBank/DDBJ whole genome shotgun (WGS) entry which is preliminary data.</text>
</comment>
<name>A0A8H6HUU0_9AGAR</name>
<organism evidence="1 2">
    <name type="scientific">Ephemerocybe angulata</name>
    <dbReference type="NCBI Taxonomy" id="980116"/>
    <lineage>
        <taxon>Eukaryota</taxon>
        <taxon>Fungi</taxon>
        <taxon>Dikarya</taxon>
        <taxon>Basidiomycota</taxon>
        <taxon>Agaricomycotina</taxon>
        <taxon>Agaricomycetes</taxon>
        <taxon>Agaricomycetidae</taxon>
        <taxon>Agaricales</taxon>
        <taxon>Agaricineae</taxon>
        <taxon>Psathyrellaceae</taxon>
        <taxon>Ephemerocybe</taxon>
    </lineage>
</organism>
<dbReference type="AlphaFoldDB" id="A0A8H6HUU0"/>
<accession>A0A8H6HUU0</accession>